<gene>
    <name evidence="3" type="ORF">GCM10010347_26420</name>
</gene>
<keyword evidence="2" id="KW-0732">Signal</keyword>
<dbReference type="Proteomes" id="UP000642673">
    <property type="component" value="Unassembled WGS sequence"/>
</dbReference>
<feature type="transmembrane region" description="Helical" evidence="1">
    <location>
        <begin position="85"/>
        <end position="106"/>
    </location>
</feature>
<keyword evidence="4" id="KW-1185">Reference proteome</keyword>
<evidence type="ECO:0000313" key="3">
    <source>
        <dbReference type="EMBL" id="GHB55205.1"/>
    </source>
</evidence>
<dbReference type="RefSeq" id="WP_190184304.1">
    <property type="nucleotide sequence ID" value="NZ_BMVP01000004.1"/>
</dbReference>
<evidence type="ECO:0008006" key="5">
    <source>
        <dbReference type="Google" id="ProtNLM"/>
    </source>
</evidence>
<feature type="chain" id="PRO_5046102515" description="Integral membrane protein" evidence="2">
    <location>
        <begin position="27"/>
        <end position="114"/>
    </location>
</feature>
<protein>
    <recommendedName>
        <fullName evidence="5">Integral membrane protein</fullName>
    </recommendedName>
</protein>
<evidence type="ECO:0000256" key="2">
    <source>
        <dbReference type="SAM" id="SignalP"/>
    </source>
</evidence>
<feature type="signal peptide" evidence="2">
    <location>
        <begin position="1"/>
        <end position="26"/>
    </location>
</feature>
<reference evidence="4" key="1">
    <citation type="journal article" date="2019" name="Int. J. Syst. Evol. Microbiol.">
        <title>The Global Catalogue of Microorganisms (GCM) 10K type strain sequencing project: providing services to taxonomists for standard genome sequencing and annotation.</title>
        <authorList>
            <consortium name="The Broad Institute Genomics Platform"/>
            <consortium name="The Broad Institute Genome Sequencing Center for Infectious Disease"/>
            <person name="Wu L."/>
            <person name="Ma J."/>
        </authorList>
    </citation>
    <scope>NUCLEOTIDE SEQUENCE [LARGE SCALE GENOMIC DNA]</scope>
    <source>
        <strain evidence="4">JCM 4738</strain>
    </source>
</reference>
<dbReference type="EMBL" id="BMVP01000004">
    <property type="protein sequence ID" value="GHB55205.1"/>
    <property type="molecule type" value="Genomic_DNA"/>
</dbReference>
<name>A0ABQ3ETM8_9ACTN</name>
<keyword evidence="1" id="KW-1133">Transmembrane helix</keyword>
<evidence type="ECO:0000313" key="4">
    <source>
        <dbReference type="Proteomes" id="UP000642673"/>
    </source>
</evidence>
<evidence type="ECO:0000256" key="1">
    <source>
        <dbReference type="SAM" id="Phobius"/>
    </source>
</evidence>
<keyword evidence="1" id="KW-0472">Membrane</keyword>
<keyword evidence="1" id="KW-0812">Transmembrane</keyword>
<sequence length="114" mass="11049">MSNRLVASATLIAVASVLWAPGVASAGGRDTAFVQTAYRGAVAASTQAARLETVPGGTGHHGGEAAVTGAGGGGQFAARRNGLNAVGAAGLAGGILVTAVVTVRLARRRPTGSR</sequence>
<accession>A0ABQ3ETM8</accession>
<organism evidence="3 4">
    <name type="scientific">Streptomyces cirratus</name>
    <dbReference type="NCBI Taxonomy" id="68187"/>
    <lineage>
        <taxon>Bacteria</taxon>
        <taxon>Bacillati</taxon>
        <taxon>Actinomycetota</taxon>
        <taxon>Actinomycetes</taxon>
        <taxon>Kitasatosporales</taxon>
        <taxon>Streptomycetaceae</taxon>
        <taxon>Streptomyces</taxon>
    </lineage>
</organism>
<comment type="caution">
    <text evidence="3">The sequence shown here is derived from an EMBL/GenBank/DDBJ whole genome shotgun (WGS) entry which is preliminary data.</text>
</comment>
<proteinExistence type="predicted"/>